<dbReference type="Proteomes" id="UP000489351">
    <property type="component" value="Unassembled WGS sequence"/>
</dbReference>
<comment type="caution">
    <text evidence="3">The sequence shown here is derived from an EMBL/GenBank/DDBJ whole genome shotgun (WGS) entry which is preliminary data.</text>
</comment>
<evidence type="ECO:0000313" key="3">
    <source>
        <dbReference type="EMBL" id="RTY36851.1"/>
    </source>
</evidence>
<accession>A0A3S0N9L4</accession>
<evidence type="ECO:0000313" key="2">
    <source>
        <dbReference type="EMBL" id="MWV55148.1"/>
    </source>
</evidence>
<sequence>MLKTIRQHHEDISRIQVSCRFMEETVLDTGIAHEKVFRIPIGINLDHFSPAGPGQKKQRRAALGIPESAVVIGSFQKDGNGWSEGLEPKMEKGPDIFLKAMEILKDEVQGLFVLLTGPARGYVKNGLDRLGIPFAHHFLNDYLDIGKYYHALDAYVISSRDEGGPKAVLESMASGVPLISTGVGQATDLIEHGNNGFLADIEDAEALAHWTLAVMQDKAQQATVVQNGILTAKANAYTNQLSAWKSFMKGYVD</sequence>
<evidence type="ECO:0000313" key="5">
    <source>
        <dbReference type="Proteomes" id="UP000489351"/>
    </source>
</evidence>
<organism evidence="3 4">
    <name type="scientific">Chlorobium phaeovibrioides</name>
    <dbReference type="NCBI Taxonomy" id="1094"/>
    <lineage>
        <taxon>Bacteria</taxon>
        <taxon>Pseudomonadati</taxon>
        <taxon>Chlorobiota</taxon>
        <taxon>Chlorobiia</taxon>
        <taxon>Chlorobiales</taxon>
        <taxon>Chlorobiaceae</taxon>
        <taxon>Chlorobium/Pelodictyon group</taxon>
        <taxon>Chlorobium</taxon>
    </lineage>
</organism>
<keyword evidence="5" id="KW-1185">Reference proteome</keyword>
<gene>
    <name evidence="3" type="ORF">EKD02_07630</name>
    <name evidence="2" type="ORF">GJ685_08790</name>
</gene>
<dbReference type="InterPro" id="IPR001296">
    <property type="entry name" value="Glyco_trans_1"/>
</dbReference>
<proteinExistence type="predicted"/>
<dbReference type="CDD" id="cd03801">
    <property type="entry name" value="GT4_PimA-like"/>
    <property type="match status" value="1"/>
</dbReference>
<reference evidence="2 5" key="2">
    <citation type="submission" date="2019-11" db="EMBL/GenBank/DDBJ databases">
        <title>Green- and brown-colored morphotypes of Chlorobia in the stratified aquatic ecosystems of Kandalaksha Gulf (White Sea): A model for study of the accessory genome evolution.</title>
        <authorList>
            <person name="Grouzdev D.S."/>
        </authorList>
    </citation>
    <scope>NUCLEOTIDE SEQUENCE [LARGE SCALE GENOMIC DNA]</scope>
    <source>
        <strain evidence="2 5">ZM</strain>
    </source>
</reference>
<dbReference type="EMBL" id="RXYK01000012">
    <property type="protein sequence ID" value="RTY36851.1"/>
    <property type="molecule type" value="Genomic_DNA"/>
</dbReference>
<dbReference type="PANTHER" id="PTHR12526">
    <property type="entry name" value="GLYCOSYLTRANSFERASE"/>
    <property type="match status" value="1"/>
</dbReference>
<evidence type="ECO:0000259" key="1">
    <source>
        <dbReference type="Pfam" id="PF00534"/>
    </source>
</evidence>
<feature type="domain" description="Glycosyl transferase family 1" evidence="1">
    <location>
        <begin position="91"/>
        <end position="228"/>
    </location>
</feature>
<protein>
    <submittedName>
        <fullName evidence="3">Glycosyltransferase</fullName>
    </submittedName>
</protein>
<dbReference type="Proteomes" id="UP000279908">
    <property type="component" value="Unassembled WGS sequence"/>
</dbReference>
<dbReference type="Pfam" id="PF00534">
    <property type="entry name" value="Glycos_transf_1"/>
    <property type="match status" value="1"/>
</dbReference>
<dbReference type="GO" id="GO:0016757">
    <property type="term" value="F:glycosyltransferase activity"/>
    <property type="evidence" value="ECO:0007669"/>
    <property type="project" value="InterPro"/>
</dbReference>
<dbReference type="Gene3D" id="3.40.50.2000">
    <property type="entry name" value="Glycogen Phosphorylase B"/>
    <property type="match status" value="2"/>
</dbReference>
<name>A0A3S0N9L4_CHLPH</name>
<reference evidence="3 4" key="1">
    <citation type="submission" date="2018-12" db="EMBL/GenBank/DDBJ databases">
        <authorList>
            <person name="Lunina O.N."/>
            <person name="Grouzdev D.S."/>
            <person name="Gorlenko V.M."/>
            <person name="Savvichev A.S."/>
        </authorList>
    </citation>
    <scope>NUCLEOTIDE SEQUENCE [LARGE SCALE GENOMIC DNA]</scope>
    <source>
        <strain evidence="3 4">BrKhr-17</strain>
    </source>
</reference>
<keyword evidence="3" id="KW-0808">Transferase</keyword>
<evidence type="ECO:0000313" key="4">
    <source>
        <dbReference type="Proteomes" id="UP000279908"/>
    </source>
</evidence>
<dbReference type="SUPFAM" id="SSF53756">
    <property type="entry name" value="UDP-Glycosyltransferase/glycogen phosphorylase"/>
    <property type="match status" value="1"/>
</dbReference>
<dbReference type="EMBL" id="WUBZ01000053">
    <property type="protein sequence ID" value="MWV55148.1"/>
    <property type="molecule type" value="Genomic_DNA"/>
</dbReference>
<dbReference type="AlphaFoldDB" id="A0A3S0N9L4"/>